<name>A0ABW7KAZ5_9NOCA</name>
<feature type="region of interest" description="Disordered" evidence="1">
    <location>
        <begin position="313"/>
        <end position="334"/>
    </location>
</feature>
<evidence type="ECO:0000313" key="3">
    <source>
        <dbReference type="EMBL" id="MFH5245754.1"/>
    </source>
</evidence>
<evidence type="ECO:0008006" key="6">
    <source>
        <dbReference type="Google" id="ProtNLM"/>
    </source>
</evidence>
<feature type="compositionally biased region" description="Polar residues" evidence="1">
    <location>
        <begin position="313"/>
        <end position="327"/>
    </location>
</feature>
<comment type="caution">
    <text evidence="2">The sequence shown here is derived from an EMBL/GenBank/DDBJ whole genome shotgun (WGS) entry which is preliminary data.</text>
</comment>
<proteinExistence type="predicted"/>
<gene>
    <name evidence="3" type="ORF">ACHIPV_28370</name>
    <name evidence="2" type="ORF">ACHIRB_23385</name>
</gene>
<organism evidence="2 5">
    <name type="scientific">Antrihabitans spumae</name>
    <dbReference type="NCBI Taxonomy" id="3373370"/>
    <lineage>
        <taxon>Bacteria</taxon>
        <taxon>Bacillati</taxon>
        <taxon>Actinomycetota</taxon>
        <taxon>Actinomycetes</taxon>
        <taxon>Mycobacteriales</taxon>
        <taxon>Nocardiaceae</taxon>
        <taxon>Antrihabitans</taxon>
    </lineage>
</organism>
<dbReference type="RefSeq" id="WP_395126509.1">
    <property type="nucleotide sequence ID" value="NZ_JBIMSN010000114.1"/>
</dbReference>
<evidence type="ECO:0000313" key="4">
    <source>
        <dbReference type="Proteomes" id="UP001609176"/>
    </source>
</evidence>
<evidence type="ECO:0000313" key="5">
    <source>
        <dbReference type="Proteomes" id="UP001609219"/>
    </source>
</evidence>
<dbReference type="EMBL" id="JBIMSP010000095">
    <property type="protein sequence ID" value="MFH5245754.1"/>
    <property type="molecule type" value="Genomic_DNA"/>
</dbReference>
<sequence length="375" mass="41204">MRIIGRCIFDSSGEGIARTFRSAGCDSDSPNDVESALFTAPEVDTLAALFSRQGATLEGELRKLYCGEPIGFNNAQKATKSVVAAHSYRAALVVGVQPRRAEALFAGSDGGTTQRIVWFDVHDREAPDSRPTEPETWSVKAPRWQPGPIPIPQVAIDCMDNHRLVALRGQSVDPLNGHALLSRLKVATALMILEGRAAMDDDDWDLAGQIMVMSNGTREAIQREMRSRKTESMKARAALSDERDEFISDRKVERARNNILRLLAQGAEMSSSVLRRKLRHDLRDHMDVALTELELAGLVNLIEVPNGRRYCLSQESGTPCTERTPSRSGGPPAKMAVVRDVHPVPAESDFVRTPPIKLLENNSRQSGSWVEADAA</sequence>
<keyword evidence="5" id="KW-1185">Reference proteome</keyword>
<dbReference type="Proteomes" id="UP001609219">
    <property type="component" value="Unassembled WGS sequence"/>
</dbReference>
<feature type="region of interest" description="Disordered" evidence="1">
    <location>
        <begin position="125"/>
        <end position="144"/>
    </location>
</feature>
<evidence type="ECO:0000313" key="2">
    <source>
        <dbReference type="EMBL" id="MFH5231488.1"/>
    </source>
</evidence>
<evidence type="ECO:0000256" key="1">
    <source>
        <dbReference type="SAM" id="MobiDB-lite"/>
    </source>
</evidence>
<reference evidence="4 5" key="1">
    <citation type="submission" date="2024-10" db="EMBL/GenBank/DDBJ databases">
        <authorList>
            <person name="Riesco R."/>
        </authorList>
    </citation>
    <scope>NUCLEOTIDE SEQUENCE [LARGE SCALE GENOMIC DNA]</scope>
    <source>
        <strain evidence="3 4">NCIMB 15448</strain>
        <strain evidence="2 5">NCIMB 15450</strain>
    </source>
</reference>
<protein>
    <recommendedName>
        <fullName evidence="6">Transcriptional regulator</fullName>
    </recommendedName>
</protein>
<dbReference type="EMBL" id="JBIMSN010000114">
    <property type="protein sequence ID" value="MFH5231488.1"/>
    <property type="molecule type" value="Genomic_DNA"/>
</dbReference>
<dbReference type="Proteomes" id="UP001609176">
    <property type="component" value="Unassembled WGS sequence"/>
</dbReference>
<accession>A0ABW7KAZ5</accession>